<feature type="compositionally biased region" description="Basic and acidic residues" evidence="1">
    <location>
        <begin position="63"/>
        <end position="80"/>
    </location>
</feature>
<keyword evidence="3" id="KW-1185">Reference proteome</keyword>
<evidence type="ECO:0000256" key="1">
    <source>
        <dbReference type="SAM" id="MobiDB-lite"/>
    </source>
</evidence>
<gene>
    <name evidence="2" type="ORF">SERLA73DRAFT_176052</name>
</gene>
<protein>
    <submittedName>
        <fullName evidence="2">Uncharacterized protein</fullName>
    </submittedName>
</protein>
<feature type="compositionally biased region" description="Basic residues" evidence="1">
    <location>
        <begin position="50"/>
        <end position="59"/>
    </location>
</feature>
<reference evidence="3" key="1">
    <citation type="journal article" date="2011" name="Science">
        <title>The plant cell wall-decomposing machinery underlies the functional diversity of forest fungi.</title>
        <authorList>
            <person name="Eastwood D.C."/>
            <person name="Floudas D."/>
            <person name="Binder M."/>
            <person name="Majcherczyk A."/>
            <person name="Schneider P."/>
            <person name="Aerts A."/>
            <person name="Asiegbu F.O."/>
            <person name="Baker S.E."/>
            <person name="Barry K."/>
            <person name="Bendiksby M."/>
            <person name="Blumentritt M."/>
            <person name="Coutinho P.M."/>
            <person name="Cullen D."/>
            <person name="de Vries R.P."/>
            <person name="Gathman A."/>
            <person name="Goodell B."/>
            <person name="Henrissat B."/>
            <person name="Ihrmark K."/>
            <person name="Kauserud H."/>
            <person name="Kohler A."/>
            <person name="LaButti K."/>
            <person name="Lapidus A."/>
            <person name="Lavin J.L."/>
            <person name="Lee Y.-H."/>
            <person name="Lindquist E."/>
            <person name="Lilly W."/>
            <person name="Lucas S."/>
            <person name="Morin E."/>
            <person name="Murat C."/>
            <person name="Oguiza J.A."/>
            <person name="Park J."/>
            <person name="Pisabarro A.G."/>
            <person name="Riley R."/>
            <person name="Rosling A."/>
            <person name="Salamov A."/>
            <person name="Schmidt O."/>
            <person name="Schmutz J."/>
            <person name="Skrede I."/>
            <person name="Stenlid J."/>
            <person name="Wiebenga A."/>
            <person name="Xie X."/>
            <person name="Kuees U."/>
            <person name="Hibbett D.S."/>
            <person name="Hoffmeister D."/>
            <person name="Hoegberg N."/>
            <person name="Martin F."/>
            <person name="Grigoriev I.V."/>
            <person name="Watkinson S.C."/>
        </authorList>
    </citation>
    <scope>NUCLEOTIDE SEQUENCE [LARGE SCALE GENOMIC DNA]</scope>
    <source>
        <strain evidence="3">strain S7.3</strain>
    </source>
</reference>
<evidence type="ECO:0000313" key="3">
    <source>
        <dbReference type="Proteomes" id="UP000008063"/>
    </source>
</evidence>
<evidence type="ECO:0000313" key="2">
    <source>
        <dbReference type="EMBL" id="EGO02712.1"/>
    </source>
</evidence>
<dbReference type="AlphaFoldDB" id="F8PM80"/>
<accession>F8PM80</accession>
<dbReference type="EMBL" id="GL945476">
    <property type="protein sequence ID" value="EGO02712.1"/>
    <property type="molecule type" value="Genomic_DNA"/>
</dbReference>
<feature type="non-terminal residue" evidence="2">
    <location>
        <position position="89"/>
    </location>
</feature>
<name>F8PM80_SERL3</name>
<dbReference type="InParanoid" id="F8PM80"/>
<organism evidence="3">
    <name type="scientific">Serpula lacrymans var. lacrymans (strain S7.3)</name>
    <name type="common">Dry rot fungus</name>
    <dbReference type="NCBI Taxonomy" id="936435"/>
    <lineage>
        <taxon>Eukaryota</taxon>
        <taxon>Fungi</taxon>
        <taxon>Dikarya</taxon>
        <taxon>Basidiomycota</taxon>
        <taxon>Agaricomycotina</taxon>
        <taxon>Agaricomycetes</taxon>
        <taxon>Agaricomycetidae</taxon>
        <taxon>Boletales</taxon>
        <taxon>Coniophorineae</taxon>
        <taxon>Serpulaceae</taxon>
        <taxon>Serpula</taxon>
    </lineage>
</organism>
<proteinExistence type="predicted"/>
<sequence>GTIQSFFLYVHLKCPINTALPKHTKTPRNPALSSSSSRTVKNQYSAPKASTHRPKKPPPPRHTPSDRQESINKYHQETPKQYKYINTPR</sequence>
<dbReference type="Proteomes" id="UP000008063">
    <property type="component" value="Unassembled WGS sequence"/>
</dbReference>
<feature type="compositionally biased region" description="Polar residues" evidence="1">
    <location>
        <begin position="31"/>
        <end position="45"/>
    </location>
</feature>
<feature type="non-terminal residue" evidence="2">
    <location>
        <position position="1"/>
    </location>
</feature>
<feature type="region of interest" description="Disordered" evidence="1">
    <location>
        <begin position="18"/>
        <end position="89"/>
    </location>
</feature>
<dbReference type="HOGENOM" id="CLU_2460896_0_0_1"/>